<dbReference type="HOGENOM" id="CLU_687452_0_0_1"/>
<dbReference type="Gene3D" id="3.40.50.1820">
    <property type="entry name" value="alpha/beta hydrolase"/>
    <property type="match status" value="2"/>
</dbReference>
<dbReference type="PANTHER" id="PTHR10655">
    <property type="entry name" value="LYSOPHOSPHOLIPASE-RELATED"/>
    <property type="match status" value="1"/>
</dbReference>
<comment type="similarity">
    <text evidence="1">Belongs to the AB hydrolase superfamily. AB hydrolase 2 family.</text>
</comment>
<dbReference type="SUPFAM" id="SSF53474">
    <property type="entry name" value="alpha/beta-Hydrolases"/>
    <property type="match status" value="2"/>
</dbReference>
<evidence type="ECO:0000256" key="2">
    <source>
        <dbReference type="ARBA" id="ARBA00012423"/>
    </source>
</evidence>
<sequence>MASRWKILPRIVAQSGPKHSASVIWLHGSGDTGPGVLEWINMVWKEEFQFPHIKLIYPTADPIPYTPNACQPSTVWFDRQQISPMVPEILSSVDASAAKLNDLVQNEVDSGIPLSRIIIGGFSMGGGMAFHMAYRYQREVAGCFALSSFLNNESVVYKKLRNVEDRSALPPLLQCHGTRDELVLFDWGKTTFKTLTDLGDTGLGVLEWIKMVWKEEFQFQHIKLIFPTADPIPYTPNARQLTTVWYDRQHISPMIPEILSSVDASAAKLNDLVQNEVDSGIPLSRIIIGGYSMGGGMAFHMAYRYQREVAGCFALSSFLNNESVVYKELEKLEDRTALPSLLQCHGTRDELVLFDWGKTTFKTLTELGVCGEFHEFNIFHEFNKKELQILQRWILDKLPPD</sequence>
<gene>
    <name evidence="5" type="ORF">CGI_10004483</name>
</gene>
<feature type="domain" description="Phospholipase/carboxylesterase/thioesterase" evidence="4">
    <location>
        <begin position="12"/>
        <end position="197"/>
    </location>
</feature>
<evidence type="ECO:0000256" key="1">
    <source>
        <dbReference type="ARBA" id="ARBA00006499"/>
    </source>
</evidence>
<dbReference type="InterPro" id="IPR029058">
    <property type="entry name" value="AB_hydrolase_fold"/>
</dbReference>
<name>K1PXL1_MAGGI</name>
<dbReference type="AlphaFoldDB" id="K1PXL1"/>
<dbReference type="InterPro" id="IPR050565">
    <property type="entry name" value="LYPA1-2/EST-like"/>
</dbReference>
<dbReference type="PANTHER" id="PTHR10655:SF17">
    <property type="entry name" value="LYSOPHOSPHOLIPASE-LIKE PROTEIN 1"/>
    <property type="match status" value="1"/>
</dbReference>
<dbReference type="EC" id="3.1.2.22" evidence="2"/>
<evidence type="ECO:0000313" key="5">
    <source>
        <dbReference type="EMBL" id="EKC21150.1"/>
    </source>
</evidence>
<organism evidence="5">
    <name type="scientific">Magallana gigas</name>
    <name type="common">Pacific oyster</name>
    <name type="synonym">Crassostrea gigas</name>
    <dbReference type="NCBI Taxonomy" id="29159"/>
    <lineage>
        <taxon>Eukaryota</taxon>
        <taxon>Metazoa</taxon>
        <taxon>Spiralia</taxon>
        <taxon>Lophotrochozoa</taxon>
        <taxon>Mollusca</taxon>
        <taxon>Bivalvia</taxon>
        <taxon>Autobranchia</taxon>
        <taxon>Pteriomorphia</taxon>
        <taxon>Ostreida</taxon>
        <taxon>Ostreoidea</taxon>
        <taxon>Ostreidae</taxon>
        <taxon>Magallana</taxon>
    </lineage>
</organism>
<evidence type="ECO:0000259" key="4">
    <source>
        <dbReference type="Pfam" id="PF02230"/>
    </source>
</evidence>
<dbReference type="InParanoid" id="K1PXL1"/>
<protein>
    <recommendedName>
        <fullName evidence="2">palmitoyl-protein hydrolase</fullName>
        <ecNumber evidence="2">3.1.2.22</ecNumber>
    </recommendedName>
</protein>
<dbReference type="GO" id="GO:0005737">
    <property type="term" value="C:cytoplasm"/>
    <property type="evidence" value="ECO:0007669"/>
    <property type="project" value="TreeGrafter"/>
</dbReference>
<feature type="domain" description="Phospholipase/carboxylesterase/thioesterase" evidence="4">
    <location>
        <begin position="198"/>
        <end position="394"/>
    </location>
</feature>
<dbReference type="InterPro" id="IPR003140">
    <property type="entry name" value="PLipase/COase/thioEstase"/>
</dbReference>
<dbReference type="Pfam" id="PF02230">
    <property type="entry name" value="Abhydrolase_2"/>
    <property type="match status" value="2"/>
</dbReference>
<proteinExistence type="inferred from homology"/>
<reference evidence="5" key="1">
    <citation type="journal article" date="2012" name="Nature">
        <title>The oyster genome reveals stress adaptation and complexity of shell formation.</title>
        <authorList>
            <person name="Zhang G."/>
            <person name="Fang X."/>
            <person name="Guo X."/>
            <person name="Li L."/>
            <person name="Luo R."/>
            <person name="Xu F."/>
            <person name="Yang P."/>
            <person name="Zhang L."/>
            <person name="Wang X."/>
            <person name="Qi H."/>
            <person name="Xiong Z."/>
            <person name="Que H."/>
            <person name="Xie Y."/>
            <person name="Holland P.W."/>
            <person name="Paps J."/>
            <person name="Zhu Y."/>
            <person name="Wu F."/>
            <person name="Chen Y."/>
            <person name="Wang J."/>
            <person name="Peng C."/>
            <person name="Meng J."/>
            <person name="Yang L."/>
            <person name="Liu J."/>
            <person name="Wen B."/>
            <person name="Zhang N."/>
            <person name="Huang Z."/>
            <person name="Zhu Q."/>
            <person name="Feng Y."/>
            <person name="Mount A."/>
            <person name="Hedgecock D."/>
            <person name="Xu Z."/>
            <person name="Liu Y."/>
            <person name="Domazet-Loso T."/>
            <person name="Du Y."/>
            <person name="Sun X."/>
            <person name="Zhang S."/>
            <person name="Liu B."/>
            <person name="Cheng P."/>
            <person name="Jiang X."/>
            <person name="Li J."/>
            <person name="Fan D."/>
            <person name="Wang W."/>
            <person name="Fu W."/>
            <person name="Wang T."/>
            <person name="Wang B."/>
            <person name="Zhang J."/>
            <person name="Peng Z."/>
            <person name="Li Y."/>
            <person name="Li N."/>
            <person name="Wang J."/>
            <person name="Chen M."/>
            <person name="He Y."/>
            <person name="Tan F."/>
            <person name="Song X."/>
            <person name="Zheng Q."/>
            <person name="Huang R."/>
            <person name="Yang H."/>
            <person name="Du X."/>
            <person name="Chen L."/>
            <person name="Yang M."/>
            <person name="Gaffney P.M."/>
            <person name="Wang S."/>
            <person name="Luo L."/>
            <person name="She Z."/>
            <person name="Ming Y."/>
            <person name="Huang W."/>
            <person name="Zhang S."/>
            <person name="Huang B."/>
            <person name="Zhang Y."/>
            <person name="Qu T."/>
            <person name="Ni P."/>
            <person name="Miao G."/>
            <person name="Wang J."/>
            <person name="Wang Q."/>
            <person name="Steinberg C.E."/>
            <person name="Wang H."/>
            <person name="Li N."/>
            <person name="Qian L."/>
            <person name="Zhang G."/>
            <person name="Li Y."/>
            <person name="Yang H."/>
            <person name="Liu X."/>
            <person name="Wang J."/>
            <person name="Yin Y."/>
            <person name="Wang J."/>
        </authorList>
    </citation>
    <scope>NUCLEOTIDE SEQUENCE [LARGE SCALE GENOMIC DNA]</scope>
    <source>
        <strain evidence="5">05x7-T-G4-1.051#20</strain>
    </source>
</reference>
<dbReference type="GO" id="GO:0008474">
    <property type="term" value="F:palmitoyl-(protein) hydrolase activity"/>
    <property type="evidence" value="ECO:0007669"/>
    <property type="project" value="UniProtKB-EC"/>
</dbReference>
<dbReference type="EMBL" id="JH815763">
    <property type="protein sequence ID" value="EKC21150.1"/>
    <property type="molecule type" value="Genomic_DNA"/>
</dbReference>
<evidence type="ECO:0000256" key="3">
    <source>
        <dbReference type="ARBA" id="ARBA00022801"/>
    </source>
</evidence>
<accession>K1PXL1</accession>
<dbReference type="GO" id="GO:0052689">
    <property type="term" value="F:carboxylic ester hydrolase activity"/>
    <property type="evidence" value="ECO:0007669"/>
    <property type="project" value="TreeGrafter"/>
</dbReference>
<keyword evidence="3" id="KW-0378">Hydrolase</keyword>